<dbReference type="RefSeq" id="WP_017929782.1">
    <property type="nucleotide sequence ID" value="NZ_CM002676.1"/>
</dbReference>
<evidence type="ECO:0000313" key="2">
    <source>
        <dbReference type="EMBL" id="EYD70387.1"/>
    </source>
</evidence>
<gene>
    <name evidence="2" type="ORF">Lokhon_00141</name>
</gene>
<organism evidence="2 3">
    <name type="scientific">Limimaricola hongkongensis DSM 17492</name>
    <dbReference type="NCBI Taxonomy" id="1122180"/>
    <lineage>
        <taxon>Bacteria</taxon>
        <taxon>Pseudomonadati</taxon>
        <taxon>Pseudomonadota</taxon>
        <taxon>Alphaproteobacteria</taxon>
        <taxon>Rhodobacterales</taxon>
        <taxon>Paracoccaceae</taxon>
        <taxon>Limimaricola</taxon>
    </lineage>
</organism>
<dbReference type="Proteomes" id="UP000025047">
    <property type="component" value="Plasmid pLokhon02"/>
</dbReference>
<dbReference type="HOGENOM" id="CLU_1218556_0_0_5"/>
<keyword evidence="3" id="KW-1185">Reference proteome</keyword>
<dbReference type="PATRIC" id="fig|1122180.6.peg.145"/>
<dbReference type="AlphaFoldDB" id="A0A017H770"/>
<feature type="region of interest" description="Disordered" evidence="1">
    <location>
        <begin position="91"/>
        <end position="111"/>
    </location>
</feature>
<accession>A0A017H770</accession>
<name>A0A017H770_9RHOB</name>
<comment type="caution">
    <text evidence="2">The sequence shown here is derived from an EMBL/GenBank/DDBJ whole genome shotgun (WGS) entry which is preliminary data.</text>
</comment>
<evidence type="ECO:0000256" key="1">
    <source>
        <dbReference type="SAM" id="MobiDB-lite"/>
    </source>
</evidence>
<protein>
    <submittedName>
        <fullName evidence="2">Putative extensin protein</fullName>
    </submittedName>
</protein>
<proteinExistence type="predicted"/>
<keyword evidence="2" id="KW-0614">Plasmid</keyword>
<sequence length="227" mass="21847">MPLSFNAQPGGFSWKDIIAALREARDGAARTSASPEPAAKPAPVAAAPAIVVDVPEPVALVPPTAPTAAPVVPPAEATAPATATATATTPVGAAAQTPEAPATREPASPVADVATRTPSVAADDSLAAGRAALADLGASLLGVADRAPASAGRPVPETVDAARAAAIALRGRMKLENLISAIGPGGAGAGAADTAVDSLQPGQAAHAAYRAAAAPPETGGHRLSMAG</sequence>
<geneLocation type="plasmid" evidence="2 3">
    <name>pLokhon02</name>
</geneLocation>
<reference evidence="2 3" key="1">
    <citation type="submission" date="2013-03" db="EMBL/GenBank/DDBJ databases">
        <authorList>
            <person name="Fiebig A."/>
            <person name="Goeker M."/>
            <person name="Klenk H.-P.P."/>
        </authorList>
    </citation>
    <scope>NUCLEOTIDE SEQUENCE [LARGE SCALE GENOMIC DNA]</scope>
    <source>
        <strain evidence="2 3">DSM 17492</strain>
        <plasmid evidence="2 3">pLokhon02</plasmid>
    </source>
</reference>
<evidence type="ECO:0000313" key="3">
    <source>
        <dbReference type="Proteomes" id="UP000025047"/>
    </source>
</evidence>
<dbReference type="EMBL" id="APGJ01000010">
    <property type="protein sequence ID" value="EYD70387.1"/>
    <property type="molecule type" value="Genomic_DNA"/>
</dbReference>